<evidence type="ECO:0000313" key="7">
    <source>
        <dbReference type="EMBL" id="KAF7259883.1"/>
    </source>
</evidence>
<comment type="caution">
    <text evidence="7">The sequence shown here is derived from an EMBL/GenBank/DDBJ whole genome shotgun (WGS) entry which is preliminary data.</text>
</comment>
<keyword evidence="4" id="KW-0547">Nucleotide-binding</keyword>
<gene>
    <name evidence="7" type="ORF">EG68_02906</name>
</gene>
<evidence type="ECO:0008006" key="9">
    <source>
        <dbReference type="Google" id="ProtNLM"/>
    </source>
</evidence>
<keyword evidence="4" id="KW-0067">ATP-binding</keyword>
<dbReference type="GO" id="GO:0005524">
    <property type="term" value="F:ATP binding"/>
    <property type="evidence" value="ECO:0007669"/>
    <property type="project" value="UniProtKB-KW"/>
</dbReference>
<dbReference type="Pfam" id="PF01150">
    <property type="entry name" value="GDA1_CD39"/>
    <property type="match status" value="1"/>
</dbReference>
<evidence type="ECO:0000256" key="2">
    <source>
        <dbReference type="ARBA" id="ARBA00022801"/>
    </source>
</evidence>
<dbReference type="Proteomes" id="UP000822476">
    <property type="component" value="Unassembled WGS sequence"/>
</dbReference>
<sequence>MWLKDFSNLTIQQWVVICVTFPIITTFSLPVSGPNTDRNFAIVIDAGSSGSRMYVYTWLKDLNKSHGIPNLELLKDKNGSSVIKKVTPGLSEFADKLDNITTYIPQLLDYAMEEIPKDSHRSTPLFILATAGMRLLTEEQQANIWNRVQVLVKSSYQFKFENSYAVTISGTQEALYGWIAVNYLTGRFLHGLENPNQKSTYGMLDMGGASMQIAYELDSDEGVPSNLTTSFTLRAPKPDLYRKYNVYVVSYLNYGANVIRTRYEQISLHSALKKMHPKPKNSSILINDSCLSRGKEIVQMLVPRDIDDFRIPDKTEHTYQVHFEGTGNFEECTNLIKPLFHKRNDCKPIPCAIGNTVQPVFNTHQTAFFGLTEYNYSMTDILPSEIYSYEEAVRQTKILCAKPWDDYVEYLHKKHPNKTEKEFQDLLEWKKYVCFKAPFVISTLHTGLNFPLDYRNLRVVTDLDDTEVQWNWGALFYILNSEPFADNVHPSILQLVLGVLGILIVIAIILFVLGLFWRQRLHKATASSPSIPDNMEAGIVQADQCQRQFAHQLSEECPQQCEHLNCLRQNEDQPANAATHQGKQVCTIEVQNQCYQPQTSGHPHQIAQTTKIQSEPKHSSPDREVHNRNNEQDVVLGDDHPNTDILERNKTHFEHH</sequence>
<dbReference type="GO" id="GO:0046036">
    <property type="term" value="P:CTP metabolic process"/>
    <property type="evidence" value="ECO:0007669"/>
    <property type="project" value="TreeGrafter"/>
</dbReference>
<evidence type="ECO:0000256" key="1">
    <source>
        <dbReference type="ARBA" id="ARBA00009283"/>
    </source>
</evidence>
<dbReference type="GO" id="GO:0016020">
    <property type="term" value="C:membrane"/>
    <property type="evidence" value="ECO:0007669"/>
    <property type="project" value="TreeGrafter"/>
</dbReference>
<dbReference type="GO" id="GO:0005794">
    <property type="term" value="C:Golgi apparatus"/>
    <property type="evidence" value="ECO:0007669"/>
    <property type="project" value="TreeGrafter"/>
</dbReference>
<keyword evidence="2" id="KW-0378">Hydrolase</keyword>
<feature type="transmembrane region" description="Helical" evidence="6">
    <location>
        <begin position="492"/>
        <end position="517"/>
    </location>
</feature>
<dbReference type="GO" id="GO:0017111">
    <property type="term" value="F:ribonucleoside triphosphate phosphatase activity"/>
    <property type="evidence" value="ECO:0007669"/>
    <property type="project" value="TreeGrafter"/>
</dbReference>
<dbReference type="GO" id="GO:0004382">
    <property type="term" value="F:GDP phosphatase activity"/>
    <property type="evidence" value="ECO:0007669"/>
    <property type="project" value="TreeGrafter"/>
</dbReference>
<evidence type="ECO:0000313" key="8">
    <source>
        <dbReference type="Proteomes" id="UP000822476"/>
    </source>
</evidence>
<keyword evidence="6" id="KW-0812">Transmembrane</keyword>
<dbReference type="OrthoDB" id="6372431at2759"/>
<accession>A0A8S9Z3D2</accession>
<keyword evidence="8" id="KW-1185">Reference proteome</keyword>
<dbReference type="AlphaFoldDB" id="A0A8S9Z3D2"/>
<dbReference type="GO" id="GO:0006256">
    <property type="term" value="P:UDP catabolic process"/>
    <property type="evidence" value="ECO:0007669"/>
    <property type="project" value="TreeGrafter"/>
</dbReference>
<name>A0A8S9Z3D2_9TREM</name>
<dbReference type="PANTHER" id="PTHR11782:SF121">
    <property type="entry name" value="NUCLEOSIDE-DIPHOSPHATASE MIG-23"/>
    <property type="match status" value="1"/>
</dbReference>
<organism evidence="7 8">
    <name type="scientific">Paragonimus skrjabini miyazakii</name>
    <dbReference type="NCBI Taxonomy" id="59628"/>
    <lineage>
        <taxon>Eukaryota</taxon>
        <taxon>Metazoa</taxon>
        <taxon>Spiralia</taxon>
        <taxon>Lophotrochozoa</taxon>
        <taxon>Platyhelminthes</taxon>
        <taxon>Trematoda</taxon>
        <taxon>Digenea</taxon>
        <taxon>Plagiorchiida</taxon>
        <taxon>Troglotremata</taxon>
        <taxon>Troglotrematidae</taxon>
        <taxon>Paragonimus</taxon>
    </lineage>
</organism>
<dbReference type="PANTHER" id="PTHR11782">
    <property type="entry name" value="ADENOSINE/GUANOSINE DIPHOSPHATASE"/>
    <property type="match status" value="1"/>
</dbReference>
<dbReference type="Gene3D" id="3.30.420.150">
    <property type="entry name" value="Exopolyphosphatase. Domain 2"/>
    <property type="match status" value="1"/>
</dbReference>
<keyword evidence="6" id="KW-0472">Membrane</keyword>
<reference evidence="7" key="1">
    <citation type="submission" date="2019-07" db="EMBL/GenBank/DDBJ databases">
        <title>Annotation for the trematode Paragonimus miyazaki's.</title>
        <authorList>
            <person name="Choi Y.-J."/>
        </authorList>
    </citation>
    <scope>NUCLEOTIDE SEQUENCE</scope>
    <source>
        <strain evidence="7">Japan</strain>
    </source>
</reference>
<dbReference type="EMBL" id="JTDE01000994">
    <property type="protein sequence ID" value="KAF7259883.1"/>
    <property type="molecule type" value="Genomic_DNA"/>
</dbReference>
<evidence type="ECO:0000256" key="5">
    <source>
        <dbReference type="SAM" id="MobiDB-lite"/>
    </source>
</evidence>
<feature type="region of interest" description="Disordered" evidence="5">
    <location>
        <begin position="611"/>
        <end position="656"/>
    </location>
</feature>
<dbReference type="Gene3D" id="3.30.420.40">
    <property type="match status" value="1"/>
</dbReference>
<comment type="similarity">
    <text evidence="1">Belongs to the GDA1/CD39 NTPase family.</text>
</comment>
<protein>
    <recommendedName>
        <fullName evidence="9">Ectonucleoside triphosphate diphosphohydrolase 4</fullName>
    </recommendedName>
</protein>
<feature type="compositionally biased region" description="Basic and acidic residues" evidence="5">
    <location>
        <begin position="614"/>
        <end position="656"/>
    </location>
</feature>
<evidence type="ECO:0000256" key="6">
    <source>
        <dbReference type="SAM" id="Phobius"/>
    </source>
</evidence>
<evidence type="ECO:0000256" key="4">
    <source>
        <dbReference type="PIRSR" id="PIRSR600407-2"/>
    </source>
</evidence>
<proteinExistence type="inferred from homology"/>
<keyword evidence="6" id="KW-1133">Transmembrane helix</keyword>
<evidence type="ECO:0000256" key="3">
    <source>
        <dbReference type="PIRSR" id="PIRSR600407-1"/>
    </source>
</evidence>
<dbReference type="InterPro" id="IPR000407">
    <property type="entry name" value="GDA1_CD39_NTPase"/>
</dbReference>
<feature type="binding site" evidence="4">
    <location>
        <begin position="208"/>
        <end position="212"/>
    </location>
    <ligand>
        <name>ATP</name>
        <dbReference type="ChEBI" id="CHEBI:30616"/>
    </ligand>
</feature>
<dbReference type="GO" id="GO:0045134">
    <property type="term" value="F:UDP phosphatase activity"/>
    <property type="evidence" value="ECO:0007669"/>
    <property type="project" value="TreeGrafter"/>
</dbReference>
<feature type="active site" description="Proton acceptor" evidence="3">
    <location>
        <position position="173"/>
    </location>
</feature>